<evidence type="ECO:0000256" key="3">
    <source>
        <dbReference type="ARBA" id="ARBA00022598"/>
    </source>
</evidence>
<dbReference type="EMBL" id="JAATLM010000001">
    <property type="protein sequence ID" value="NIZ69098.1"/>
    <property type="molecule type" value="Genomic_DNA"/>
</dbReference>
<dbReference type="GO" id="GO:0006436">
    <property type="term" value="P:tryptophanyl-tRNA aminoacylation"/>
    <property type="evidence" value="ECO:0007669"/>
    <property type="project" value="UniProtKB-UniRule"/>
</dbReference>
<proteinExistence type="inferred from homology"/>
<dbReference type="GO" id="GO:0005524">
    <property type="term" value="F:ATP binding"/>
    <property type="evidence" value="ECO:0007669"/>
    <property type="project" value="UniProtKB-KW"/>
</dbReference>
<evidence type="ECO:0000256" key="4">
    <source>
        <dbReference type="ARBA" id="ARBA00022741"/>
    </source>
</evidence>
<dbReference type="EC" id="6.1.1.2" evidence="2 9"/>
<keyword evidence="7 10" id="KW-0030">Aminoacyl-tRNA synthetase</keyword>
<gene>
    <name evidence="11" type="primary">trpS</name>
    <name evidence="11" type="ORF">HCT48_02580</name>
</gene>
<comment type="catalytic activity">
    <reaction evidence="8">
        <text>tRNA(Trp) + L-tryptophan + ATP = L-tryptophyl-tRNA(Trp) + AMP + diphosphate + H(+)</text>
        <dbReference type="Rhea" id="RHEA:24080"/>
        <dbReference type="Rhea" id="RHEA-COMP:9671"/>
        <dbReference type="Rhea" id="RHEA-COMP:9705"/>
        <dbReference type="ChEBI" id="CHEBI:15378"/>
        <dbReference type="ChEBI" id="CHEBI:30616"/>
        <dbReference type="ChEBI" id="CHEBI:33019"/>
        <dbReference type="ChEBI" id="CHEBI:57912"/>
        <dbReference type="ChEBI" id="CHEBI:78442"/>
        <dbReference type="ChEBI" id="CHEBI:78535"/>
        <dbReference type="ChEBI" id="CHEBI:456215"/>
        <dbReference type="EC" id="6.1.1.2"/>
    </reaction>
</comment>
<dbReference type="InterPro" id="IPR002306">
    <property type="entry name" value="Trp-tRNA-ligase"/>
</dbReference>
<evidence type="ECO:0000256" key="8">
    <source>
        <dbReference type="ARBA" id="ARBA00049929"/>
    </source>
</evidence>
<dbReference type="PANTHER" id="PTHR43766">
    <property type="entry name" value="TRYPTOPHAN--TRNA LIGASE, MITOCHONDRIAL"/>
    <property type="match status" value="1"/>
</dbReference>
<keyword evidence="3 10" id="KW-0436">Ligase</keyword>
<dbReference type="Proteomes" id="UP000778951">
    <property type="component" value="Unassembled WGS sequence"/>
</dbReference>
<dbReference type="GO" id="GO:0005829">
    <property type="term" value="C:cytosol"/>
    <property type="evidence" value="ECO:0007669"/>
    <property type="project" value="TreeGrafter"/>
</dbReference>
<reference evidence="11" key="1">
    <citation type="submission" date="2020-03" db="EMBL/GenBank/DDBJ databases">
        <title>Spirochaetal bacteria isolated from arthropods constitute a novel genus Entomospira genus novum within the order Spirochaetales.</title>
        <authorList>
            <person name="Grana-Miraglia L."/>
            <person name="Sikutova S."/>
            <person name="Fingerle V."/>
            <person name="Sing A."/>
            <person name="Castillo-Ramirez S."/>
            <person name="Margos G."/>
            <person name="Rudolf I."/>
        </authorList>
    </citation>
    <scope>NUCLEOTIDE SEQUENCE</scope>
    <source>
        <strain evidence="11">BR149</strain>
    </source>
</reference>
<keyword evidence="12" id="KW-1185">Reference proteome</keyword>
<evidence type="ECO:0000256" key="2">
    <source>
        <dbReference type="ARBA" id="ARBA00013161"/>
    </source>
</evidence>
<sequence>MRKRTLTGIKPTGEMHLGNYLGAIRPALALAEEHDAYYFIADYHALNGIKDANALRDYAKSVAAAWLACGLNPTNTCFYRQSDVPEVHELTTMLMAFSAKGLLNRAHAYKSAVEQNIMDNRDPDYHINMGLYTYPVLMAADILIAQADLVPVGYDQKQHIEMARDIAEAFNHAYGEELLKLPSPYFAQQSQVVVGLDGRKMSKSYGNVIPLFASDSQLKKLVNRIQTNSQSIDEVKDPDQCNVFSLYKSFANAQEIEALAERYRQPGMGWGEAKQALFLRLNEELTPIREQYAYWMAYPEKMEEILMDGASRVRALAQEQILRLKEATGLR</sequence>
<evidence type="ECO:0000256" key="7">
    <source>
        <dbReference type="ARBA" id="ARBA00023146"/>
    </source>
</evidence>
<accession>A0A968KVG8</accession>
<evidence type="ECO:0000256" key="10">
    <source>
        <dbReference type="RuleBase" id="RU363036"/>
    </source>
</evidence>
<evidence type="ECO:0000256" key="6">
    <source>
        <dbReference type="ARBA" id="ARBA00022917"/>
    </source>
</evidence>
<dbReference type="Gene3D" id="3.40.50.620">
    <property type="entry name" value="HUPs"/>
    <property type="match status" value="1"/>
</dbReference>
<evidence type="ECO:0000256" key="5">
    <source>
        <dbReference type="ARBA" id="ARBA00022840"/>
    </source>
</evidence>
<keyword evidence="4 10" id="KW-0547">Nucleotide-binding</keyword>
<comment type="caution">
    <text evidence="11">The sequence shown here is derived from an EMBL/GenBank/DDBJ whole genome shotgun (WGS) entry which is preliminary data.</text>
</comment>
<dbReference type="AlphaFoldDB" id="A0A968KVG8"/>
<dbReference type="CDD" id="cd00806">
    <property type="entry name" value="TrpRS_core"/>
    <property type="match status" value="1"/>
</dbReference>
<dbReference type="InterPro" id="IPR001412">
    <property type="entry name" value="aa-tRNA-synth_I_CS"/>
</dbReference>
<evidence type="ECO:0000313" key="11">
    <source>
        <dbReference type="EMBL" id="NIZ69098.1"/>
    </source>
</evidence>
<dbReference type="InterPro" id="IPR050203">
    <property type="entry name" value="Trp-tRNA_synthetase"/>
</dbReference>
<dbReference type="NCBIfam" id="TIGR00233">
    <property type="entry name" value="trpS"/>
    <property type="match status" value="1"/>
</dbReference>
<dbReference type="FunFam" id="1.10.240.10:FF:000005">
    <property type="entry name" value="Tryptophan--tRNA ligase"/>
    <property type="match status" value="1"/>
</dbReference>
<name>A0A968KVG8_9SPIO</name>
<dbReference type="GO" id="GO:0004830">
    <property type="term" value="F:tryptophan-tRNA ligase activity"/>
    <property type="evidence" value="ECO:0007669"/>
    <property type="project" value="UniProtKB-UniRule"/>
</dbReference>
<evidence type="ECO:0000313" key="12">
    <source>
        <dbReference type="Proteomes" id="UP000778951"/>
    </source>
</evidence>
<dbReference type="InterPro" id="IPR014729">
    <property type="entry name" value="Rossmann-like_a/b/a_fold"/>
</dbReference>
<organism evidence="11 12">
    <name type="scientific">Entomospira culicis</name>
    <dbReference type="NCBI Taxonomy" id="2719989"/>
    <lineage>
        <taxon>Bacteria</taxon>
        <taxon>Pseudomonadati</taxon>
        <taxon>Spirochaetota</taxon>
        <taxon>Spirochaetia</taxon>
        <taxon>Spirochaetales</taxon>
        <taxon>Spirochaetaceae</taxon>
        <taxon>Entomospira</taxon>
    </lineage>
</organism>
<evidence type="ECO:0000256" key="1">
    <source>
        <dbReference type="ARBA" id="ARBA00005594"/>
    </source>
</evidence>
<comment type="similarity">
    <text evidence="1 10">Belongs to the class-I aminoacyl-tRNA synthetase family.</text>
</comment>
<dbReference type="Pfam" id="PF00579">
    <property type="entry name" value="tRNA-synt_1b"/>
    <property type="match status" value="1"/>
</dbReference>
<evidence type="ECO:0000256" key="9">
    <source>
        <dbReference type="NCBIfam" id="TIGR00233"/>
    </source>
</evidence>
<dbReference type="SUPFAM" id="SSF52374">
    <property type="entry name" value="Nucleotidylyl transferase"/>
    <property type="match status" value="1"/>
</dbReference>
<dbReference type="PROSITE" id="PS00178">
    <property type="entry name" value="AA_TRNA_LIGASE_I"/>
    <property type="match status" value="1"/>
</dbReference>
<dbReference type="PANTHER" id="PTHR43766:SF1">
    <property type="entry name" value="TRYPTOPHAN--TRNA LIGASE, MITOCHONDRIAL"/>
    <property type="match status" value="1"/>
</dbReference>
<dbReference type="PRINTS" id="PR01039">
    <property type="entry name" value="TRNASYNTHTRP"/>
</dbReference>
<keyword evidence="5 10" id="KW-0067">ATP-binding</keyword>
<dbReference type="Gene3D" id="1.10.240.10">
    <property type="entry name" value="Tyrosyl-Transfer RNA Synthetase"/>
    <property type="match status" value="1"/>
</dbReference>
<dbReference type="RefSeq" id="WP_167695199.1">
    <property type="nucleotide sequence ID" value="NZ_CP118181.1"/>
</dbReference>
<protein>
    <recommendedName>
        <fullName evidence="2 9">Tryptophan--tRNA ligase</fullName>
        <ecNumber evidence="2 9">6.1.1.2</ecNumber>
    </recommendedName>
</protein>
<dbReference type="InterPro" id="IPR002305">
    <property type="entry name" value="aa-tRNA-synth_Ic"/>
</dbReference>
<keyword evidence="6 10" id="KW-0648">Protein biosynthesis</keyword>